<organism evidence="2 3">
    <name type="scientific">Paractinoplanes globisporus</name>
    <dbReference type="NCBI Taxonomy" id="113565"/>
    <lineage>
        <taxon>Bacteria</taxon>
        <taxon>Bacillati</taxon>
        <taxon>Actinomycetota</taxon>
        <taxon>Actinomycetes</taxon>
        <taxon>Micromonosporales</taxon>
        <taxon>Micromonosporaceae</taxon>
        <taxon>Paractinoplanes</taxon>
    </lineage>
</organism>
<comment type="caution">
    <text evidence="2">The sequence shown here is derived from an EMBL/GenBank/DDBJ whole genome shotgun (WGS) entry which is preliminary data.</text>
</comment>
<protein>
    <submittedName>
        <fullName evidence="2">Uncharacterized protein</fullName>
    </submittedName>
</protein>
<feature type="compositionally biased region" description="Pro residues" evidence="1">
    <location>
        <begin position="336"/>
        <end position="351"/>
    </location>
</feature>
<feature type="compositionally biased region" description="Pro residues" evidence="1">
    <location>
        <begin position="362"/>
        <end position="383"/>
    </location>
</feature>
<proteinExistence type="predicted"/>
<accession>A0ABW6WNS8</accession>
<gene>
    <name evidence="2" type="ORF">ACFY35_32545</name>
</gene>
<reference evidence="2 3" key="1">
    <citation type="submission" date="2024-10" db="EMBL/GenBank/DDBJ databases">
        <title>The Natural Products Discovery Center: Release of the First 8490 Sequenced Strains for Exploring Actinobacteria Biosynthetic Diversity.</title>
        <authorList>
            <person name="Kalkreuter E."/>
            <person name="Kautsar S.A."/>
            <person name="Yang D."/>
            <person name="Bader C.D."/>
            <person name="Teijaro C.N."/>
            <person name="Fluegel L."/>
            <person name="Davis C.M."/>
            <person name="Simpson J.R."/>
            <person name="Lauterbach L."/>
            <person name="Steele A.D."/>
            <person name="Gui C."/>
            <person name="Meng S."/>
            <person name="Li G."/>
            <person name="Viehrig K."/>
            <person name="Ye F."/>
            <person name="Su P."/>
            <person name="Kiefer A.F."/>
            <person name="Nichols A."/>
            <person name="Cepeda A.J."/>
            <person name="Yan W."/>
            <person name="Fan B."/>
            <person name="Jiang Y."/>
            <person name="Adhikari A."/>
            <person name="Zheng C.-J."/>
            <person name="Schuster L."/>
            <person name="Cowan T.M."/>
            <person name="Smanski M.J."/>
            <person name="Chevrette M.G."/>
            <person name="De Carvalho L.P.S."/>
            <person name="Shen B."/>
        </authorList>
    </citation>
    <scope>NUCLEOTIDE SEQUENCE [LARGE SCALE GENOMIC DNA]</scope>
    <source>
        <strain evidence="2 3">NPDC000087</strain>
    </source>
</reference>
<feature type="compositionally biased region" description="Acidic residues" evidence="1">
    <location>
        <begin position="53"/>
        <end position="74"/>
    </location>
</feature>
<sequence>MFETATPSTAYEDEWGRRRWRRRRRWQDDDDETMQEFESDRYESGAGPAELADREDEYEDEGDGEFEDEGEGEDEDQFFQALIPLAAKVLPSLLGALGGKEAELEDGEAGQAGQAEEELLGKLLGGLFGRETELAEAPLTPAQEAGFAGRLLEVGDHRELEQLVGKIVDAVGNTVQGVRNAARTPQGRALVQAATPVLEAAVPQAEGPPAEAVFELEAAGMGQEQQAYEAARQGVRLAAAAAQHVANAAPEHPAEVVGEFGLLNAARRFAPRLFRAALPRLSPFVRRGYGHRYGWRGGYRGARYRRPYYRPPYRGWRGPGWGYRSYGYAPTGYVPTEPPPPEQPPEPPPSRPGYRWVQVPDVPEPTPPPPPPPAEPPAPPGSATPPTGSEWEYGYGAPQGADGQSGRWERRRGKIVVLGA</sequence>
<evidence type="ECO:0000313" key="3">
    <source>
        <dbReference type="Proteomes" id="UP001602245"/>
    </source>
</evidence>
<feature type="region of interest" description="Disordered" evidence="1">
    <location>
        <begin position="333"/>
        <end position="420"/>
    </location>
</feature>
<keyword evidence="3" id="KW-1185">Reference proteome</keyword>
<feature type="region of interest" description="Disordered" evidence="1">
    <location>
        <begin position="28"/>
        <end position="74"/>
    </location>
</feature>
<evidence type="ECO:0000313" key="2">
    <source>
        <dbReference type="EMBL" id="MFF5294190.1"/>
    </source>
</evidence>
<evidence type="ECO:0000256" key="1">
    <source>
        <dbReference type="SAM" id="MobiDB-lite"/>
    </source>
</evidence>
<feature type="compositionally biased region" description="Acidic residues" evidence="1">
    <location>
        <begin position="28"/>
        <end position="37"/>
    </location>
</feature>
<name>A0ABW6WNS8_9ACTN</name>
<dbReference type="Proteomes" id="UP001602245">
    <property type="component" value="Unassembled WGS sequence"/>
</dbReference>
<dbReference type="RefSeq" id="WP_026206416.1">
    <property type="nucleotide sequence ID" value="NZ_JBIAZU010000006.1"/>
</dbReference>
<dbReference type="EMBL" id="JBIAZU010000006">
    <property type="protein sequence ID" value="MFF5294190.1"/>
    <property type="molecule type" value="Genomic_DNA"/>
</dbReference>